<dbReference type="STRING" id="105984.A0A427XV49"/>
<accession>A0A427XV49</accession>
<keyword evidence="2" id="KW-0479">Metal-binding</keyword>
<dbReference type="PANTHER" id="PTHR23131">
    <property type="entry name" value="ENDORIBONUCLEASE LACTB2"/>
    <property type="match status" value="1"/>
</dbReference>
<dbReference type="InterPro" id="IPR036388">
    <property type="entry name" value="WH-like_DNA-bd_sf"/>
</dbReference>
<dbReference type="Pfam" id="PF00753">
    <property type="entry name" value="Lactamase_B"/>
    <property type="match status" value="1"/>
</dbReference>
<dbReference type="GO" id="GO:0046872">
    <property type="term" value="F:metal ion binding"/>
    <property type="evidence" value="ECO:0007669"/>
    <property type="project" value="UniProtKB-KW"/>
</dbReference>
<dbReference type="Gene3D" id="3.60.15.10">
    <property type="entry name" value="Ribonuclease Z/Hydroxyacylglutathione hydrolase-like"/>
    <property type="match status" value="1"/>
</dbReference>
<dbReference type="CDD" id="cd07722">
    <property type="entry name" value="LACTB2-like_MBL-fold"/>
    <property type="match status" value="1"/>
</dbReference>
<evidence type="ECO:0000256" key="1">
    <source>
        <dbReference type="ARBA" id="ARBA00006759"/>
    </source>
</evidence>
<evidence type="ECO:0000256" key="4">
    <source>
        <dbReference type="ARBA" id="ARBA00022833"/>
    </source>
</evidence>
<dbReference type="GO" id="GO:0016787">
    <property type="term" value="F:hydrolase activity"/>
    <property type="evidence" value="ECO:0007669"/>
    <property type="project" value="UniProtKB-KW"/>
</dbReference>
<dbReference type="SMART" id="SM00849">
    <property type="entry name" value="Lactamase_B"/>
    <property type="match status" value="1"/>
</dbReference>
<dbReference type="Gene3D" id="1.10.10.10">
    <property type="entry name" value="Winged helix-like DNA-binding domain superfamily/Winged helix DNA-binding domain"/>
    <property type="match status" value="1"/>
</dbReference>
<sequence>MNGPGPLEALPNVTPLTPRVTRILGQNPSLMTLQGTNTYLLQPPSSPSAPAILVDTTMPGDPATAWSEIVLTHLKSTSASIAHIVLTHRHVDHVGGLVPLIAGLKAAGLPAPKVWKTPSVDEATLQASEREWDRYSCDAGLANMLNELGDGAVDAFKPQDPIHPLADGSRVQVEHEGKAVGVTVVATPGHTADSVSLVVDGEDKEVFTGDTVLGQGTTIFQDFGAYMASLKRLLALDAGVLYPAHGPVIKGAEHVRTHLTNYIRHRQEREDVIVSALQSLKAEPGTLGIKLDVIRSAAADKARQGERADGHRAAGATADAHQAASDAALNSTPIAASFPTSGEAASAATVPLLVRLVYQTGHEGLINAASRTLASHLSKLEREGRARKITATMPQVKDWVVEGNDAGDAWEWIGEPAPPVSGTGCC</sequence>
<evidence type="ECO:0000259" key="6">
    <source>
        <dbReference type="SMART" id="SM00849"/>
    </source>
</evidence>
<feature type="compositionally biased region" description="Basic and acidic residues" evidence="5">
    <location>
        <begin position="302"/>
        <end position="312"/>
    </location>
</feature>
<dbReference type="GeneID" id="39592139"/>
<protein>
    <recommendedName>
        <fullName evidence="6">Metallo-beta-lactamase domain-containing protein</fullName>
    </recommendedName>
</protein>
<feature type="region of interest" description="Disordered" evidence="5">
    <location>
        <begin position="302"/>
        <end position="321"/>
    </location>
</feature>
<comment type="caution">
    <text evidence="7">The sequence shown here is derived from an EMBL/GenBank/DDBJ whole genome shotgun (WGS) entry which is preliminary data.</text>
</comment>
<dbReference type="RefSeq" id="XP_028476843.1">
    <property type="nucleotide sequence ID" value="XM_028622950.1"/>
</dbReference>
<dbReference type="Proteomes" id="UP000279236">
    <property type="component" value="Unassembled WGS sequence"/>
</dbReference>
<evidence type="ECO:0000256" key="2">
    <source>
        <dbReference type="ARBA" id="ARBA00022723"/>
    </source>
</evidence>
<name>A0A427XV49_9TREE</name>
<organism evidence="7 8">
    <name type="scientific">Apiotrichum porosum</name>
    <dbReference type="NCBI Taxonomy" id="105984"/>
    <lineage>
        <taxon>Eukaryota</taxon>
        <taxon>Fungi</taxon>
        <taxon>Dikarya</taxon>
        <taxon>Basidiomycota</taxon>
        <taxon>Agaricomycotina</taxon>
        <taxon>Tremellomycetes</taxon>
        <taxon>Trichosporonales</taxon>
        <taxon>Trichosporonaceae</taxon>
        <taxon>Apiotrichum</taxon>
    </lineage>
</organism>
<dbReference type="InterPro" id="IPR001279">
    <property type="entry name" value="Metallo-B-lactamas"/>
</dbReference>
<comment type="similarity">
    <text evidence="1">Belongs to the metallo-beta-lactamase superfamily. Glyoxalase II family.</text>
</comment>
<dbReference type="AlphaFoldDB" id="A0A427XV49"/>
<dbReference type="SUPFAM" id="SSF56281">
    <property type="entry name" value="Metallo-hydrolase/oxidoreductase"/>
    <property type="match status" value="1"/>
</dbReference>
<reference evidence="7 8" key="1">
    <citation type="submission" date="2018-11" db="EMBL/GenBank/DDBJ databases">
        <title>Genome sequence of Apiotrichum porosum DSM 27194.</title>
        <authorList>
            <person name="Aliyu H."/>
            <person name="Gorte O."/>
            <person name="Ochsenreither K."/>
        </authorList>
    </citation>
    <scope>NUCLEOTIDE SEQUENCE [LARGE SCALE GENOMIC DNA]</scope>
    <source>
        <strain evidence="7 8">DSM 27194</strain>
    </source>
</reference>
<dbReference type="EMBL" id="RSCE01000005">
    <property type="protein sequence ID" value="RSH82611.1"/>
    <property type="molecule type" value="Genomic_DNA"/>
</dbReference>
<keyword evidence="4" id="KW-0862">Zinc</keyword>
<keyword evidence="8" id="KW-1185">Reference proteome</keyword>
<proteinExistence type="inferred from homology"/>
<dbReference type="PANTHER" id="PTHR23131:SF0">
    <property type="entry name" value="ENDORIBONUCLEASE LACTB2"/>
    <property type="match status" value="1"/>
</dbReference>
<dbReference type="InterPro" id="IPR050662">
    <property type="entry name" value="Sec-metab_biosynth-thioest"/>
</dbReference>
<keyword evidence="3" id="KW-0378">Hydrolase</keyword>
<gene>
    <name evidence="7" type="ORF">EHS24_007596</name>
</gene>
<dbReference type="Pfam" id="PF17778">
    <property type="entry name" value="WHD_BLACT"/>
    <property type="match status" value="1"/>
</dbReference>
<dbReference type="OrthoDB" id="17458at2759"/>
<evidence type="ECO:0000313" key="7">
    <source>
        <dbReference type="EMBL" id="RSH82611.1"/>
    </source>
</evidence>
<evidence type="ECO:0000256" key="3">
    <source>
        <dbReference type="ARBA" id="ARBA00022801"/>
    </source>
</evidence>
<dbReference type="InterPro" id="IPR047921">
    <property type="entry name" value="LACTB2-like_MBL-fold"/>
</dbReference>
<evidence type="ECO:0000313" key="8">
    <source>
        <dbReference type="Proteomes" id="UP000279236"/>
    </source>
</evidence>
<feature type="domain" description="Metallo-beta-lactamase" evidence="6">
    <location>
        <begin position="35"/>
        <end position="245"/>
    </location>
</feature>
<dbReference type="InterPro" id="IPR036866">
    <property type="entry name" value="RibonucZ/Hydroxyglut_hydro"/>
</dbReference>
<dbReference type="GO" id="GO:0044550">
    <property type="term" value="P:secondary metabolite biosynthetic process"/>
    <property type="evidence" value="ECO:0007669"/>
    <property type="project" value="TreeGrafter"/>
</dbReference>
<dbReference type="InterPro" id="IPR041516">
    <property type="entry name" value="LACTB2_WH"/>
</dbReference>
<evidence type="ECO:0000256" key="5">
    <source>
        <dbReference type="SAM" id="MobiDB-lite"/>
    </source>
</evidence>